<dbReference type="Pfam" id="PF00400">
    <property type="entry name" value="WD40"/>
    <property type="match status" value="1"/>
</dbReference>
<dbReference type="InterPro" id="IPR036322">
    <property type="entry name" value="WD40_repeat_dom_sf"/>
</dbReference>
<dbReference type="PROSITE" id="PS50294">
    <property type="entry name" value="WD_REPEATS_REGION"/>
    <property type="match status" value="1"/>
</dbReference>
<keyword evidence="4" id="KW-1185">Reference proteome</keyword>
<feature type="compositionally biased region" description="Acidic residues" evidence="2">
    <location>
        <begin position="14"/>
        <end position="28"/>
    </location>
</feature>
<feature type="repeat" description="WD" evidence="1">
    <location>
        <begin position="282"/>
        <end position="323"/>
    </location>
</feature>
<keyword evidence="1" id="KW-0853">WD repeat</keyword>
<name>A0AAE0G4E9_9CHLO</name>
<dbReference type="PROSITE" id="PS50082">
    <property type="entry name" value="WD_REPEATS_2"/>
    <property type="match status" value="1"/>
</dbReference>
<accession>A0AAE0G4E9</accession>
<feature type="region of interest" description="Disordered" evidence="2">
    <location>
        <begin position="1"/>
        <end position="58"/>
    </location>
</feature>
<evidence type="ECO:0000313" key="4">
    <source>
        <dbReference type="Proteomes" id="UP001190700"/>
    </source>
</evidence>
<reference evidence="3 4" key="1">
    <citation type="journal article" date="2015" name="Genome Biol. Evol.">
        <title>Comparative Genomics of a Bacterivorous Green Alga Reveals Evolutionary Causalities and Consequences of Phago-Mixotrophic Mode of Nutrition.</title>
        <authorList>
            <person name="Burns J.A."/>
            <person name="Paasch A."/>
            <person name="Narechania A."/>
            <person name="Kim E."/>
        </authorList>
    </citation>
    <scope>NUCLEOTIDE SEQUENCE [LARGE SCALE GENOMIC DNA]</scope>
    <source>
        <strain evidence="3 4">PLY_AMNH</strain>
    </source>
</reference>
<dbReference type="Proteomes" id="UP001190700">
    <property type="component" value="Unassembled WGS sequence"/>
</dbReference>
<evidence type="ECO:0000256" key="1">
    <source>
        <dbReference type="PROSITE-ProRule" id="PRU00221"/>
    </source>
</evidence>
<dbReference type="InterPro" id="IPR015943">
    <property type="entry name" value="WD40/YVTN_repeat-like_dom_sf"/>
</dbReference>
<dbReference type="PANTHER" id="PTHR43991">
    <property type="entry name" value="WD REPEAT PROTEIN (AFU_ORTHOLOGUE AFUA_8G05640)-RELATED"/>
    <property type="match status" value="1"/>
</dbReference>
<dbReference type="AlphaFoldDB" id="A0AAE0G4E9"/>
<protein>
    <submittedName>
        <fullName evidence="3">Uncharacterized protein</fullName>
    </submittedName>
</protein>
<dbReference type="Gene3D" id="2.130.10.10">
    <property type="entry name" value="YVTN repeat-like/Quinoprotein amine dehydrogenase"/>
    <property type="match status" value="1"/>
</dbReference>
<sequence>MEVELNIHEPTNSVDEDGWSDEDDEEHEGDTTAEQARQGRDIQGIPWEHIQPTTTRETYREQRLKDYKNYLNLPPSYDQLEEQSPVDKTEPFFSFQLNTRKVRCTIVHFQLRHLVWATSKHDVYVTHQNVVNHWNPITQRATEVANLAGTRHGTFGRVQISTMAVAGNLLVIGGFNGEIVVKNLNQEGYAHCSRITADENAITNAVEIFEAPCGGTRVLAANNDSIVRCFDVPTFTCLSRFEHEWAVNYAAVSPDHKLVAVVGDSPDGLLTDSTTGKVVATLKGHLDFSFAAAWHPDGVTFATGNQDTTARLWDVRHLKTSVAGIPLISQVTGGAGLSLE</sequence>
<dbReference type="SMART" id="SM00320">
    <property type="entry name" value="WD40"/>
    <property type="match status" value="2"/>
</dbReference>
<dbReference type="SUPFAM" id="SSF50978">
    <property type="entry name" value="WD40 repeat-like"/>
    <property type="match status" value="1"/>
</dbReference>
<comment type="caution">
    <text evidence="3">The sequence shown here is derived from an EMBL/GenBank/DDBJ whole genome shotgun (WGS) entry which is preliminary data.</text>
</comment>
<organism evidence="3 4">
    <name type="scientific">Cymbomonas tetramitiformis</name>
    <dbReference type="NCBI Taxonomy" id="36881"/>
    <lineage>
        <taxon>Eukaryota</taxon>
        <taxon>Viridiplantae</taxon>
        <taxon>Chlorophyta</taxon>
        <taxon>Pyramimonadophyceae</taxon>
        <taxon>Pyramimonadales</taxon>
        <taxon>Pyramimonadaceae</taxon>
        <taxon>Cymbomonas</taxon>
    </lineage>
</organism>
<dbReference type="PANTHER" id="PTHR43991:SF12">
    <property type="entry name" value="WD REPEAT PROTEIN (AFU_ORTHOLOGUE AFUA_8G05640)"/>
    <property type="match status" value="1"/>
</dbReference>
<dbReference type="InterPro" id="IPR001680">
    <property type="entry name" value="WD40_rpt"/>
</dbReference>
<gene>
    <name evidence="3" type="ORF">CYMTET_20251</name>
</gene>
<dbReference type="EMBL" id="LGRX02009787">
    <property type="protein sequence ID" value="KAK3271394.1"/>
    <property type="molecule type" value="Genomic_DNA"/>
</dbReference>
<proteinExistence type="predicted"/>
<evidence type="ECO:0000256" key="2">
    <source>
        <dbReference type="SAM" id="MobiDB-lite"/>
    </source>
</evidence>
<evidence type="ECO:0000313" key="3">
    <source>
        <dbReference type="EMBL" id="KAK3271394.1"/>
    </source>
</evidence>